<evidence type="ECO:0000313" key="2">
    <source>
        <dbReference type="EMBL" id="MBC6612930.1"/>
    </source>
</evidence>
<dbReference type="InterPro" id="IPR049039">
    <property type="entry name" value="RMD1-3_a_helical_rpt"/>
</dbReference>
<dbReference type="Gene3D" id="1.25.40.10">
    <property type="entry name" value="Tetratricopeptide repeat domain"/>
    <property type="match status" value="1"/>
</dbReference>
<evidence type="ECO:0008006" key="4">
    <source>
        <dbReference type="Google" id="ProtNLM"/>
    </source>
</evidence>
<organism evidence="2 3">
    <name type="scientific">Hymenobacter citatus</name>
    <dbReference type="NCBI Taxonomy" id="2763506"/>
    <lineage>
        <taxon>Bacteria</taxon>
        <taxon>Pseudomonadati</taxon>
        <taxon>Bacteroidota</taxon>
        <taxon>Cytophagia</taxon>
        <taxon>Cytophagales</taxon>
        <taxon>Hymenobacteraceae</taxon>
        <taxon>Hymenobacter</taxon>
    </lineage>
</organism>
<sequence>MKRYILVLWLLGCLLGRSATAATTAAANDSVVVQKLLKQAHTLQAAYQESEALGKYEEVLHEDPSCYEALWQAALLSVRIGARYTDETRRGAYFISARQFADRAMVVQPLGGEANYVVALTLVNRATLLTARGRLHAYKTMKPYVFMAVARCPEWADAWQLLGRWHYRVDHYNILERIFTKLFLGGMPSGAGSRKAIDALRRAHQLDSTRIQFCYDLARVYRNQGQRRNARLILEEAVQLAPTTSDELEVSRRCRAMLLQARRRQARRPASFQH</sequence>
<keyword evidence="1" id="KW-0732">Signal</keyword>
<dbReference type="EMBL" id="JACSCY010000019">
    <property type="protein sequence ID" value="MBC6612930.1"/>
    <property type="molecule type" value="Genomic_DNA"/>
</dbReference>
<evidence type="ECO:0000313" key="3">
    <source>
        <dbReference type="Proteomes" id="UP000622017"/>
    </source>
</evidence>
<dbReference type="Pfam" id="PF21033">
    <property type="entry name" value="RMD1-3"/>
    <property type="match status" value="1"/>
</dbReference>
<dbReference type="InterPro" id="IPR011990">
    <property type="entry name" value="TPR-like_helical_dom_sf"/>
</dbReference>
<comment type="caution">
    <text evidence="2">The sequence shown here is derived from an EMBL/GenBank/DDBJ whole genome shotgun (WGS) entry which is preliminary data.</text>
</comment>
<protein>
    <recommendedName>
        <fullName evidence="4">Tetratricopeptide repeat protein</fullName>
    </recommendedName>
</protein>
<keyword evidence="3" id="KW-1185">Reference proteome</keyword>
<feature type="chain" id="PRO_5046034574" description="Tetratricopeptide repeat protein" evidence="1">
    <location>
        <begin position="22"/>
        <end position="274"/>
    </location>
</feature>
<dbReference type="RefSeq" id="WP_187321146.1">
    <property type="nucleotide sequence ID" value="NZ_JACSCY010000019.1"/>
</dbReference>
<reference evidence="2 3" key="1">
    <citation type="submission" date="2020-08" db="EMBL/GenBank/DDBJ databases">
        <title>Hymenobacter sp.</title>
        <authorList>
            <person name="Kim M.K."/>
        </authorList>
    </citation>
    <scope>NUCLEOTIDE SEQUENCE [LARGE SCALE GENOMIC DNA]</scope>
    <source>
        <strain evidence="2 3">BT507</strain>
    </source>
</reference>
<gene>
    <name evidence="2" type="ORF">H8B15_18560</name>
</gene>
<dbReference type="Proteomes" id="UP000622017">
    <property type="component" value="Unassembled WGS sequence"/>
</dbReference>
<feature type="signal peptide" evidence="1">
    <location>
        <begin position="1"/>
        <end position="21"/>
    </location>
</feature>
<dbReference type="SUPFAM" id="SSF48452">
    <property type="entry name" value="TPR-like"/>
    <property type="match status" value="1"/>
</dbReference>
<name>A0ABR7MPC7_9BACT</name>
<accession>A0ABR7MPC7</accession>
<evidence type="ECO:0000256" key="1">
    <source>
        <dbReference type="SAM" id="SignalP"/>
    </source>
</evidence>
<proteinExistence type="predicted"/>